<dbReference type="Proteomes" id="UP001500618">
    <property type="component" value="Unassembled WGS sequence"/>
</dbReference>
<gene>
    <name evidence="2" type="ORF">GCM10009765_62830</name>
</gene>
<keyword evidence="1" id="KW-0472">Membrane</keyword>
<proteinExistence type="predicted"/>
<keyword evidence="1" id="KW-0812">Transmembrane</keyword>
<comment type="caution">
    <text evidence="2">The sequence shown here is derived from an EMBL/GenBank/DDBJ whole genome shotgun (WGS) entry which is preliminary data.</text>
</comment>
<evidence type="ECO:0000313" key="3">
    <source>
        <dbReference type="Proteomes" id="UP001500618"/>
    </source>
</evidence>
<evidence type="ECO:0000256" key="1">
    <source>
        <dbReference type="SAM" id="Phobius"/>
    </source>
</evidence>
<sequence>MKPALLAYKPISFGAGIAGGLLAGMVFRKVWRAMGHEGDRPQPTAADSSWAEVLTGAAVEAVIFALVKTAVDRGSAEVYHRVIGVWPGK</sequence>
<dbReference type="RefSeq" id="WP_163566966.1">
    <property type="nucleotide sequence ID" value="NZ_BAAANY010000030.1"/>
</dbReference>
<keyword evidence="3" id="KW-1185">Reference proteome</keyword>
<dbReference type="EMBL" id="BAAANY010000030">
    <property type="protein sequence ID" value="GAA1705082.1"/>
    <property type="molecule type" value="Genomic_DNA"/>
</dbReference>
<name>A0ABN2IHA5_9ACTN</name>
<feature type="transmembrane region" description="Helical" evidence="1">
    <location>
        <begin position="6"/>
        <end position="27"/>
    </location>
</feature>
<protein>
    <recommendedName>
        <fullName evidence="4">DUF4235 domain-containing protein</fullName>
    </recommendedName>
</protein>
<reference evidence="2 3" key="1">
    <citation type="journal article" date="2019" name="Int. J. Syst. Evol. Microbiol.">
        <title>The Global Catalogue of Microorganisms (GCM) 10K type strain sequencing project: providing services to taxonomists for standard genome sequencing and annotation.</title>
        <authorList>
            <consortium name="The Broad Institute Genomics Platform"/>
            <consortium name="The Broad Institute Genome Sequencing Center for Infectious Disease"/>
            <person name="Wu L."/>
            <person name="Ma J."/>
        </authorList>
    </citation>
    <scope>NUCLEOTIDE SEQUENCE [LARGE SCALE GENOMIC DNA]</scope>
    <source>
        <strain evidence="2 3">JCM 14718</strain>
    </source>
</reference>
<organism evidence="2 3">
    <name type="scientific">Fodinicola feengrottensis</name>
    <dbReference type="NCBI Taxonomy" id="435914"/>
    <lineage>
        <taxon>Bacteria</taxon>
        <taxon>Bacillati</taxon>
        <taxon>Actinomycetota</taxon>
        <taxon>Actinomycetes</taxon>
        <taxon>Mycobacteriales</taxon>
        <taxon>Fodinicola</taxon>
    </lineage>
</organism>
<evidence type="ECO:0000313" key="2">
    <source>
        <dbReference type="EMBL" id="GAA1705082.1"/>
    </source>
</evidence>
<dbReference type="InterPro" id="IPR025329">
    <property type="entry name" value="DUF4235"/>
</dbReference>
<keyword evidence="1" id="KW-1133">Transmembrane helix</keyword>
<accession>A0ABN2IHA5</accession>
<dbReference type="Pfam" id="PF14019">
    <property type="entry name" value="DUF4235"/>
    <property type="match status" value="1"/>
</dbReference>
<evidence type="ECO:0008006" key="4">
    <source>
        <dbReference type="Google" id="ProtNLM"/>
    </source>
</evidence>